<proteinExistence type="predicted"/>
<protein>
    <submittedName>
        <fullName evidence="1">Uncharacterized protein</fullName>
    </submittedName>
</protein>
<keyword evidence="2" id="KW-1185">Reference proteome</keyword>
<comment type="caution">
    <text evidence="1">The sequence shown here is derived from an EMBL/GenBank/DDBJ whole genome shotgun (WGS) entry which is preliminary data.</text>
</comment>
<evidence type="ECO:0000313" key="1">
    <source>
        <dbReference type="EMBL" id="GIZ02017.1"/>
    </source>
</evidence>
<dbReference type="EMBL" id="BPLR01001386">
    <property type="protein sequence ID" value="GIZ02017.1"/>
    <property type="molecule type" value="Genomic_DNA"/>
</dbReference>
<sequence length="94" mass="10777">MLMKSCFWQQKFPRRIPKAKLITAEDKVREEAKGIFLDVWQKFPKAKLISGEDKASEEATSGCERHLPRCSGNKWSDGFSLISLFKSLSPAKMR</sequence>
<gene>
    <name evidence="1" type="ORF">CEXT_570661</name>
</gene>
<dbReference type="AlphaFoldDB" id="A0AAV4Y794"/>
<accession>A0AAV4Y794</accession>
<evidence type="ECO:0000313" key="2">
    <source>
        <dbReference type="Proteomes" id="UP001054945"/>
    </source>
</evidence>
<dbReference type="Proteomes" id="UP001054945">
    <property type="component" value="Unassembled WGS sequence"/>
</dbReference>
<organism evidence="1 2">
    <name type="scientific">Caerostris extrusa</name>
    <name type="common">Bark spider</name>
    <name type="synonym">Caerostris bankana</name>
    <dbReference type="NCBI Taxonomy" id="172846"/>
    <lineage>
        <taxon>Eukaryota</taxon>
        <taxon>Metazoa</taxon>
        <taxon>Ecdysozoa</taxon>
        <taxon>Arthropoda</taxon>
        <taxon>Chelicerata</taxon>
        <taxon>Arachnida</taxon>
        <taxon>Araneae</taxon>
        <taxon>Araneomorphae</taxon>
        <taxon>Entelegynae</taxon>
        <taxon>Araneoidea</taxon>
        <taxon>Araneidae</taxon>
        <taxon>Caerostris</taxon>
    </lineage>
</organism>
<name>A0AAV4Y794_CAEEX</name>
<reference evidence="1 2" key="1">
    <citation type="submission" date="2021-06" db="EMBL/GenBank/DDBJ databases">
        <title>Caerostris extrusa draft genome.</title>
        <authorList>
            <person name="Kono N."/>
            <person name="Arakawa K."/>
        </authorList>
    </citation>
    <scope>NUCLEOTIDE SEQUENCE [LARGE SCALE GENOMIC DNA]</scope>
</reference>